<feature type="region of interest" description="Disordered" evidence="1">
    <location>
        <begin position="98"/>
        <end position="160"/>
    </location>
</feature>
<feature type="compositionally biased region" description="Basic and acidic residues" evidence="1">
    <location>
        <begin position="374"/>
        <end position="389"/>
    </location>
</feature>
<evidence type="ECO:0000256" key="2">
    <source>
        <dbReference type="SAM" id="SignalP"/>
    </source>
</evidence>
<organism evidence="3 4">
    <name type="scientific">Frankliniella fusca</name>
    <dbReference type="NCBI Taxonomy" id="407009"/>
    <lineage>
        <taxon>Eukaryota</taxon>
        <taxon>Metazoa</taxon>
        <taxon>Ecdysozoa</taxon>
        <taxon>Arthropoda</taxon>
        <taxon>Hexapoda</taxon>
        <taxon>Insecta</taxon>
        <taxon>Pterygota</taxon>
        <taxon>Neoptera</taxon>
        <taxon>Paraneoptera</taxon>
        <taxon>Thysanoptera</taxon>
        <taxon>Terebrantia</taxon>
        <taxon>Thripoidea</taxon>
        <taxon>Thripidae</taxon>
        <taxon>Frankliniella</taxon>
    </lineage>
</organism>
<dbReference type="EMBL" id="JAHWGI010001215">
    <property type="protein sequence ID" value="KAK3925114.1"/>
    <property type="molecule type" value="Genomic_DNA"/>
</dbReference>
<evidence type="ECO:0000313" key="3">
    <source>
        <dbReference type="EMBL" id="KAK3925114.1"/>
    </source>
</evidence>
<gene>
    <name evidence="3" type="ORF">KUF71_013383</name>
</gene>
<evidence type="ECO:0000256" key="1">
    <source>
        <dbReference type="SAM" id="MobiDB-lite"/>
    </source>
</evidence>
<feature type="chain" id="PRO_5041967753" evidence="2">
    <location>
        <begin position="18"/>
        <end position="618"/>
    </location>
</feature>
<sequence>MVFYFLWFQFVVVKFYGDEDDEVSYEVGLTGWLDNIVSEKSDGFIRWPPGHIDASKLVQKQTISDHVSWELYKVSVRKYYSDWAAANQGCNRRINDTAYETSTEEGRGRRNKKPSRRILDSSSDEETNIFERGKKKTKSIPPPPTVSLESNEPGKFVKSPLKMDHRPKIVVAKSQTACKQMGKLGDCVKAAEKTGLVSKVSHNAKIRDSNHLKIAAQKALFSEEEKRLKDQHTAEQDLLKKLDAFNKNKRTAKKRKSRSVESSGKKKKNLLEEEEDENVDDDIQSLSDNDSVCGEDVNSSPPIRIATSFPLKSNSLLDSQGASFSTPSKTINASVSVSETKTEPIPSSDSEPEKGSPSSLKRWSPVRPLESESESFKSKNESQKTTESVKRSIVNYDNSNLQYSQDSEDYPTLSKMYALQKQLNSKQDITAMAVERLCRFVLPGEKVLKRPSGLPAYPIETMSDMKNIEDFLSSDLNRSSTAMYMSKYISKDNFKKAVTTLLSKTIGKEVAKKYTFTGVGGKMSFEATKVWDMITCEYTGGITLLGTSKGVALLSKYPDDAVLEANAVAGKWLTNASYTRKQLEPTKSLKRPSGKLKSPRKNKKSPRKRDCLAKGQKL</sequence>
<reference evidence="3" key="1">
    <citation type="submission" date="2021-07" db="EMBL/GenBank/DDBJ databases">
        <authorList>
            <person name="Catto M.A."/>
            <person name="Jacobson A."/>
            <person name="Kennedy G."/>
            <person name="Labadie P."/>
            <person name="Hunt B.G."/>
            <person name="Srinivasan R."/>
        </authorList>
    </citation>
    <scope>NUCLEOTIDE SEQUENCE</scope>
    <source>
        <strain evidence="3">PL_HMW_Pooled</strain>
        <tissue evidence="3">Head</tissue>
    </source>
</reference>
<feature type="region of interest" description="Disordered" evidence="1">
    <location>
        <begin position="583"/>
        <end position="618"/>
    </location>
</feature>
<feature type="compositionally biased region" description="Basic residues" evidence="1">
    <location>
        <begin position="247"/>
        <end position="257"/>
    </location>
</feature>
<comment type="caution">
    <text evidence="3">The sequence shown here is derived from an EMBL/GenBank/DDBJ whole genome shotgun (WGS) entry which is preliminary data.</text>
</comment>
<reference evidence="3" key="2">
    <citation type="journal article" date="2023" name="BMC Genomics">
        <title>Pest status, molecular evolution, and epigenetic factors derived from the genome assembly of Frankliniella fusca, a thysanopteran phytovirus vector.</title>
        <authorList>
            <person name="Catto M.A."/>
            <person name="Labadie P.E."/>
            <person name="Jacobson A.L."/>
            <person name="Kennedy G.G."/>
            <person name="Srinivasan R."/>
            <person name="Hunt B.G."/>
        </authorList>
    </citation>
    <scope>NUCLEOTIDE SEQUENCE</scope>
    <source>
        <strain evidence="3">PL_HMW_Pooled</strain>
    </source>
</reference>
<name>A0AAE1LNI3_9NEOP</name>
<proteinExistence type="predicted"/>
<accession>A0AAE1LNI3</accession>
<dbReference type="AlphaFoldDB" id="A0AAE1LNI3"/>
<feature type="compositionally biased region" description="Basic residues" evidence="1">
    <location>
        <begin position="588"/>
        <end position="607"/>
    </location>
</feature>
<keyword evidence="2" id="KW-0732">Signal</keyword>
<feature type="region of interest" description="Disordered" evidence="1">
    <location>
        <begin position="246"/>
        <end position="305"/>
    </location>
</feature>
<feature type="compositionally biased region" description="Acidic residues" evidence="1">
    <location>
        <begin position="272"/>
        <end position="283"/>
    </location>
</feature>
<dbReference type="Proteomes" id="UP001219518">
    <property type="component" value="Unassembled WGS sequence"/>
</dbReference>
<evidence type="ECO:0000313" key="4">
    <source>
        <dbReference type="Proteomes" id="UP001219518"/>
    </source>
</evidence>
<feature type="region of interest" description="Disordered" evidence="1">
    <location>
        <begin position="320"/>
        <end position="389"/>
    </location>
</feature>
<feature type="signal peptide" evidence="2">
    <location>
        <begin position="1"/>
        <end position="17"/>
    </location>
</feature>
<protein>
    <submittedName>
        <fullName evidence="3">Testis, prostate and placenta-expressed protein</fullName>
    </submittedName>
</protein>
<feature type="compositionally biased region" description="Polar residues" evidence="1">
    <location>
        <begin position="320"/>
        <end position="349"/>
    </location>
</feature>
<keyword evidence="4" id="KW-1185">Reference proteome</keyword>